<gene>
    <name evidence="3" type="ORF">BU16DRAFT_525162</name>
</gene>
<dbReference type="PANTHER" id="PTHR43662">
    <property type="match status" value="1"/>
</dbReference>
<reference evidence="3" key="1">
    <citation type="journal article" date="2020" name="Stud. Mycol.">
        <title>101 Dothideomycetes genomes: a test case for predicting lifestyles and emergence of pathogens.</title>
        <authorList>
            <person name="Haridas S."/>
            <person name="Albert R."/>
            <person name="Binder M."/>
            <person name="Bloem J."/>
            <person name="Labutti K."/>
            <person name="Salamov A."/>
            <person name="Andreopoulos B."/>
            <person name="Baker S."/>
            <person name="Barry K."/>
            <person name="Bills G."/>
            <person name="Bluhm B."/>
            <person name="Cannon C."/>
            <person name="Castanera R."/>
            <person name="Culley D."/>
            <person name="Daum C."/>
            <person name="Ezra D."/>
            <person name="Gonzalez J."/>
            <person name="Henrissat B."/>
            <person name="Kuo A."/>
            <person name="Liang C."/>
            <person name="Lipzen A."/>
            <person name="Lutzoni F."/>
            <person name="Magnuson J."/>
            <person name="Mondo S."/>
            <person name="Nolan M."/>
            <person name="Ohm R."/>
            <person name="Pangilinan J."/>
            <person name="Park H.-J."/>
            <person name="Ramirez L."/>
            <person name="Alfaro M."/>
            <person name="Sun H."/>
            <person name="Tritt A."/>
            <person name="Yoshinaga Y."/>
            <person name="Zwiers L.-H."/>
            <person name="Turgeon B."/>
            <person name="Goodwin S."/>
            <person name="Spatafora J."/>
            <person name="Crous P."/>
            <person name="Grigoriev I."/>
        </authorList>
    </citation>
    <scope>NUCLEOTIDE SEQUENCE</scope>
    <source>
        <strain evidence="3">CBS 269.34</strain>
    </source>
</reference>
<keyword evidence="1" id="KW-0732">Signal</keyword>
<dbReference type="EMBL" id="MU004186">
    <property type="protein sequence ID" value="KAF2497510.1"/>
    <property type="molecule type" value="Genomic_DNA"/>
</dbReference>
<dbReference type="AlphaFoldDB" id="A0A6A6R0M8"/>
<feature type="signal peptide" evidence="1">
    <location>
        <begin position="1"/>
        <end position="22"/>
    </location>
</feature>
<evidence type="ECO:0000256" key="1">
    <source>
        <dbReference type="SAM" id="SignalP"/>
    </source>
</evidence>
<evidence type="ECO:0000259" key="2">
    <source>
        <dbReference type="Pfam" id="PF09362"/>
    </source>
</evidence>
<protein>
    <recommendedName>
        <fullName evidence="2">DUF1996 domain-containing protein</fullName>
    </recommendedName>
</protein>
<proteinExistence type="predicted"/>
<feature type="domain" description="DUF1996" evidence="2">
    <location>
        <begin position="51"/>
        <end position="282"/>
    </location>
</feature>
<dbReference type="Pfam" id="PF09362">
    <property type="entry name" value="DUF1996"/>
    <property type="match status" value="1"/>
</dbReference>
<evidence type="ECO:0000313" key="3">
    <source>
        <dbReference type="EMBL" id="KAF2497510.1"/>
    </source>
</evidence>
<keyword evidence="4" id="KW-1185">Reference proteome</keyword>
<name>A0A6A6R0M8_9PEZI</name>
<evidence type="ECO:0000313" key="4">
    <source>
        <dbReference type="Proteomes" id="UP000799750"/>
    </source>
</evidence>
<organism evidence="3 4">
    <name type="scientific">Lophium mytilinum</name>
    <dbReference type="NCBI Taxonomy" id="390894"/>
    <lineage>
        <taxon>Eukaryota</taxon>
        <taxon>Fungi</taxon>
        <taxon>Dikarya</taxon>
        <taxon>Ascomycota</taxon>
        <taxon>Pezizomycotina</taxon>
        <taxon>Dothideomycetes</taxon>
        <taxon>Pleosporomycetidae</taxon>
        <taxon>Mytilinidiales</taxon>
        <taxon>Mytilinidiaceae</taxon>
        <taxon>Lophium</taxon>
    </lineage>
</organism>
<dbReference type="InterPro" id="IPR018535">
    <property type="entry name" value="DUF1996"/>
</dbReference>
<dbReference type="OrthoDB" id="74764at2759"/>
<dbReference type="Proteomes" id="UP000799750">
    <property type="component" value="Unassembled WGS sequence"/>
</dbReference>
<feature type="chain" id="PRO_5025436743" description="DUF1996 domain-containing protein" evidence="1">
    <location>
        <begin position="23"/>
        <end position="635"/>
    </location>
</feature>
<accession>A0A6A6R0M8</accession>
<dbReference type="PANTHER" id="PTHR43662:SF12">
    <property type="entry name" value="DUF1996 DOMAIN-CONTAINING PROTEIN-RELATED"/>
    <property type="match status" value="1"/>
</dbReference>
<sequence length="635" mass="65074">MYTDLKTSAVAILAGLAATATAITGPGDFCYGPYFSMYNRGGKSLSYQRIDPAINPGAESPHLHSFDGGNNIGSTISTSQLQASTCTTAKMKQDKSIYWNPTLHFKNDTGFYKVPELYKKVYYKYGDNDVTYKPDMFPKDFMMIAGESKARSDDDMVADAGVSWACLGDNYSRIGDKPGFPSGFTSCSEGFATQLTFPSCWNGNPIDPKEPNAHMAYPTGSGSGIDKCPTGFQKARFPAIFIEFWWDVTSFDGSYTADETPWALSNGDPTGKGFHADFANGWEDGILEKAIGADGLQCGCGCGDDEFNAFFGEENVNSDDSNYENCFATPEFPGDDIEFMEKLPGCNPLQYGPALATAVTGAGYSATAISTPKPSYVSAATSLAAASSVVSSAASSASSAVSSKVDTSAAYSSTSVQAADVSSTETYAGFSLSLPGKGVGEATATSEGAAYSTGSASFVFLSEASSAPAGETTVAAVKSSAVPGGPEVPYSASSPAVASETSVAAVKSSAVPGGPEVPYSASSPAVASETSVAAVVSSPVASSPGAPNGASSLAAVSTAAAVPTSPSEGGCKAPVYVTITPTVHVTAGAVGTGACGGKQTIYTTVTNTETVTVGPGAGGYKPKHRRHLAAHLHKH</sequence>